<keyword evidence="4" id="KW-1185">Reference proteome</keyword>
<sequence>MCNPEAAASSCPGVHVSVWSSSSQVLLQQLCLLCRHEEFPSLCQLCAGKGRDECACPPMNRTAATQEPSRECHETMTMSGDGEPWAAAATLGPGVAKPVDEYKDCHLAQVPSHTVVARSVGGKEDLIWELLNQAQEHFGKEKSSEFQLFGSPHGTDLLFTDAAHGFLKAPPKVDAKLYLGYVYFSVTQHLERGQEGTQRVQWCTVGHHERTKCDEWNAVSGGALACTMEETLEDCITAIMDKDTWCVLSPTYSVGSSSSEQDRNTEPAKCWTPGGLSSGVQGAQGSVLPRSHRK</sequence>
<gene>
    <name evidence="3" type="ORF">P7K49_031591</name>
</gene>
<dbReference type="PANTHER" id="PTHR11485">
    <property type="entry name" value="TRANSFERRIN"/>
    <property type="match status" value="1"/>
</dbReference>
<feature type="region of interest" description="Disordered" evidence="1">
    <location>
        <begin position="254"/>
        <end position="294"/>
    </location>
</feature>
<dbReference type="PRINTS" id="PR00422">
    <property type="entry name" value="TRANSFERRIN"/>
</dbReference>
<dbReference type="Pfam" id="PF00405">
    <property type="entry name" value="Transferrin"/>
    <property type="match status" value="2"/>
</dbReference>
<dbReference type="SMART" id="SM00094">
    <property type="entry name" value="TR_FER"/>
    <property type="match status" value="1"/>
</dbReference>
<reference evidence="3 4" key="1">
    <citation type="submission" date="2023-05" db="EMBL/GenBank/DDBJ databases">
        <title>B98-5 Cell Line De Novo Hybrid Assembly: An Optical Mapping Approach.</title>
        <authorList>
            <person name="Kananen K."/>
            <person name="Auerbach J.A."/>
            <person name="Kautto E."/>
            <person name="Blachly J.S."/>
        </authorList>
    </citation>
    <scope>NUCLEOTIDE SEQUENCE [LARGE SCALE GENOMIC DNA]</scope>
    <source>
        <strain evidence="3">B95-8</strain>
        <tissue evidence="3">Cell line</tissue>
    </source>
</reference>
<protein>
    <recommendedName>
        <fullName evidence="2">Transferrin-like domain-containing protein</fullName>
    </recommendedName>
</protein>
<evidence type="ECO:0000313" key="4">
    <source>
        <dbReference type="Proteomes" id="UP001266305"/>
    </source>
</evidence>
<dbReference type="Proteomes" id="UP001266305">
    <property type="component" value="Unassembled WGS sequence"/>
</dbReference>
<name>A0ABQ9TZU1_SAGOE</name>
<dbReference type="EMBL" id="JASSZA010000017">
    <property type="protein sequence ID" value="KAK2090335.1"/>
    <property type="molecule type" value="Genomic_DNA"/>
</dbReference>
<dbReference type="PROSITE" id="PS51408">
    <property type="entry name" value="TRANSFERRIN_LIKE_4"/>
    <property type="match status" value="1"/>
</dbReference>
<organism evidence="3 4">
    <name type="scientific">Saguinus oedipus</name>
    <name type="common">Cotton-top tamarin</name>
    <name type="synonym">Oedipomidas oedipus</name>
    <dbReference type="NCBI Taxonomy" id="9490"/>
    <lineage>
        <taxon>Eukaryota</taxon>
        <taxon>Metazoa</taxon>
        <taxon>Chordata</taxon>
        <taxon>Craniata</taxon>
        <taxon>Vertebrata</taxon>
        <taxon>Euteleostomi</taxon>
        <taxon>Mammalia</taxon>
        <taxon>Eutheria</taxon>
        <taxon>Euarchontoglires</taxon>
        <taxon>Primates</taxon>
        <taxon>Haplorrhini</taxon>
        <taxon>Platyrrhini</taxon>
        <taxon>Cebidae</taxon>
        <taxon>Callitrichinae</taxon>
        <taxon>Saguinus</taxon>
    </lineage>
</organism>
<proteinExistence type="predicted"/>
<feature type="domain" description="Transferrin-like" evidence="2">
    <location>
        <begin position="1"/>
        <end position="192"/>
    </location>
</feature>
<evidence type="ECO:0000313" key="3">
    <source>
        <dbReference type="EMBL" id="KAK2090335.1"/>
    </source>
</evidence>
<dbReference type="SUPFAM" id="SSF53850">
    <property type="entry name" value="Periplasmic binding protein-like II"/>
    <property type="match status" value="2"/>
</dbReference>
<accession>A0ABQ9TZU1</accession>
<dbReference type="PANTHER" id="PTHR11485:SF20">
    <property type="entry name" value="INHIBITOR OF CARBONIC ANHYDRASE"/>
    <property type="match status" value="1"/>
</dbReference>
<evidence type="ECO:0000256" key="1">
    <source>
        <dbReference type="SAM" id="MobiDB-lite"/>
    </source>
</evidence>
<evidence type="ECO:0000259" key="2">
    <source>
        <dbReference type="PROSITE" id="PS51408"/>
    </source>
</evidence>
<dbReference type="InterPro" id="IPR001156">
    <property type="entry name" value="Transferrin-like_dom"/>
</dbReference>
<dbReference type="Gene3D" id="3.40.190.10">
    <property type="entry name" value="Periplasmic binding protein-like II"/>
    <property type="match status" value="2"/>
</dbReference>
<comment type="caution">
    <text evidence="3">The sequence shown here is derived from an EMBL/GenBank/DDBJ whole genome shotgun (WGS) entry which is preliminary data.</text>
</comment>